<evidence type="ECO:0000313" key="3">
    <source>
        <dbReference type="EMBL" id="CAK9882213.1"/>
    </source>
</evidence>
<feature type="compositionally biased region" description="Acidic residues" evidence="1">
    <location>
        <begin position="1"/>
        <end position="10"/>
    </location>
</feature>
<evidence type="ECO:0000313" key="4">
    <source>
        <dbReference type="Proteomes" id="UP001497522"/>
    </source>
</evidence>
<gene>
    <name evidence="3" type="ORF">CSSPJE1EN2_LOCUS23569</name>
</gene>
<feature type="region of interest" description="Disordered" evidence="1">
    <location>
        <begin position="1"/>
        <end position="22"/>
    </location>
</feature>
<proteinExistence type="predicted"/>
<evidence type="ECO:0000256" key="1">
    <source>
        <dbReference type="SAM" id="MobiDB-lite"/>
    </source>
</evidence>
<dbReference type="EMBL" id="OZ023710">
    <property type="protein sequence ID" value="CAK9882213.1"/>
    <property type="molecule type" value="Genomic_DNA"/>
</dbReference>
<evidence type="ECO:0000259" key="2">
    <source>
        <dbReference type="Pfam" id="PF00085"/>
    </source>
</evidence>
<reference evidence="3" key="1">
    <citation type="submission" date="2024-03" db="EMBL/GenBank/DDBJ databases">
        <authorList>
            <consortium name="ELIXIR-Norway"/>
            <consortium name="Elixir Norway"/>
        </authorList>
    </citation>
    <scope>NUCLEOTIDE SEQUENCE</scope>
</reference>
<dbReference type="Pfam" id="PF00085">
    <property type="entry name" value="Thioredoxin"/>
    <property type="match status" value="1"/>
</dbReference>
<dbReference type="Proteomes" id="UP001497522">
    <property type="component" value="Chromosome 9"/>
</dbReference>
<organism evidence="3 4">
    <name type="scientific">Sphagnum jensenii</name>
    <dbReference type="NCBI Taxonomy" id="128206"/>
    <lineage>
        <taxon>Eukaryota</taxon>
        <taxon>Viridiplantae</taxon>
        <taxon>Streptophyta</taxon>
        <taxon>Embryophyta</taxon>
        <taxon>Bryophyta</taxon>
        <taxon>Sphagnophytina</taxon>
        <taxon>Sphagnopsida</taxon>
        <taxon>Sphagnales</taxon>
        <taxon>Sphagnaceae</taxon>
        <taxon>Sphagnum</taxon>
    </lineage>
</organism>
<feature type="region of interest" description="Disordered" evidence="1">
    <location>
        <begin position="36"/>
        <end position="63"/>
    </location>
</feature>
<accession>A0ABP1C1E7</accession>
<dbReference type="PANTHER" id="PTHR34669:SF1">
    <property type="entry name" value="THIOREDOXIN-LIKE FOLD DOMAIN-CONTAINING PROTEIN MRL7L, CHLOROPLASTIC"/>
    <property type="match status" value="1"/>
</dbReference>
<dbReference type="Gene3D" id="3.40.30.10">
    <property type="entry name" value="Glutaredoxin"/>
    <property type="match status" value="1"/>
</dbReference>
<feature type="domain" description="Thioredoxin" evidence="2">
    <location>
        <begin position="75"/>
        <end position="182"/>
    </location>
</feature>
<dbReference type="InterPro" id="IPR013766">
    <property type="entry name" value="Thioredoxin_domain"/>
</dbReference>
<keyword evidence="4" id="KW-1185">Reference proteome</keyword>
<sequence>MQSSMLEEEEKNAQGLSEDDAEMEKFLLGGNWTMKIDDSKKGEGDDDDDDDGQPLWVEEDDPTWPAEEADNWVIKEITTNDWEATVFADPSPLVVYLFARYGPRGPDGWNMLKELEKAVETIWESWKAPLRVVKLDMGLEIDLASALEIHIDECPALLLIKNGKGFQRLEGLKSSEELMRIMAHYFYNAAQPSCLDHIPTTKNVKRIAQV</sequence>
<dbReference type="SUPFAM" id="SSF52833">
    <property type="entry name" value="Thioredoxin-like"/>
    <property type="match status" value="1"/>
</dbReference>
<dbReference type="PANTHER" id="PTHR34669">
    <property type="entry name" value="THIOREDOXIN-LIKE FOLD DOMAIN-CONTAINING PROTEIN MRL7L, CHLOROPLASTIC"/>
    <property type="match status" value="1"/>
</dbReference>
<name>A0ABP1C1E7_9BRYO</name>
<dbReference type="InterPro" id="IPR036249">
    <property type="entry name" value="Thioredoxin-like_sf"/>
</dbReference>
<dbReference type="InterPro" id="IPR044701">
    <property type="entry name" value="MRL7/MRL7L"/>
</dbReference>
<protein>
    <recommendedName>
        <fullName evidence="2">Thioredoxin domain-containing protein</fullName>
    </recommendedName>
</protein>
<feature type="compositionally biased region" description="Acidic residues" evidence="1">
    <location>
        <begin position="44"/>
        <end position="63"/>
    </location>
</feature>